<feature type="region of interest" description="Disordered" evidence="1">
    <location>
        <begin position="356"/>
        <end position="388"/>
    </location>
</feature>
<evidence type="ECO:0000256" key="1">
    <source>
        <dbReference type="SAM" id="MobiDB-lite"/>
    </source>
</evidence>
<protein>
    <submittedName>
        <fullName evidence="2">Uncharacterized protein</fullName>
    </submittedName>
</protein>
<dbReference type="OrthoDB" id="2804687at2759"/>
<dbReference type="Proteomes" id="UP000016930">
    <property type="component" value="Unassembled WGS sequence"/>
</dbReference>
<reference evidence="2 3" key="1">
    <citation type="journal article" date="2012" name="Proc. Natl. Acad. Sci. U.S.A.">
        <title>Comparative genomics of Ceriporiopsis subvermispora and Phanerochaete chrysosporium provide insight into selective ligninolysis.</title>
        <authorList>
            <person name="Fernandez-Fueyo E."/>
            <person name="Ruiz-Duenas F.J."/>
            <person name="Ferreira P."/>
            <person name="Floudas D."/>
            <person name="Hibbett D.S."/>
            <person name="Canessa P."/>
            <person name="Larrondo L.F."/>
            <person name="James T.Y."/>
            <person name="Seelenfreund D."/>
            <person name="Lobos S."/>
            <person name="Polanco R."/>
            <person name="Tello M."/>
            <person name="Honda Y."/>
            <person name="Watanabe T."/>
            <person name="Watanabe T."/>
            <person name="Ryu J.S."/>
            <person name="Kubicek C.P."/>
            <person name="Schmoll M."/>
            <person name="Gaskell J."/>
            <person name="Hammel K.E."/>
            <person name="St John F.J."/>
            <person name="Vanden Wymelenberg A."/>
            <person name="Sabat G."/>
            <person name="Splinter BonDurant S."/>
            <person name="Syed K."/>
            <person name="Yadav J.S."/>
            <person name="Doddapaneni H."/>
            <person name="Subramanian V."/>
            <person name="Lavin J.L."/>
            <person name="Oguiza J.A."/>
            <person name="Perez G."/>
            <person name="Pisabarro A.G."/>
            <person name="Ramirez L."/>
            <person name="Santoyo F."/>
            <person name="Master E."/>
            <person name="Coutinho P.M."/>
            <person name="Henrissat B."/>
            <person name="Lombard V."/>
            <person name="Magnuson J.K."/>
            <person name="Kuees U."/>
            <person name="Hori C."/>
            <person name="Igarashi K."/>
            <person name="Samejima M."/>
            <person name="Held B.W."/>
            <person name="Barry K.W."/>
            <person name="LaButti K.M."/>
            <person name="Lapidus A."/>
            <person name="Lindquist E.A."/>
            <person name="Lucas S.M."/>
            <person name="Riley R."/>
            <person name="Salamov A.A."/>
            <person name="Hoffmeister D."/>
            <person name="Schwenk D."/>
            <person name="Hadar Y."/>
            <person name="Yarden O."/>
            <person name="de Vries R.P."/>
            <person name="Wiebenga A."/>
            <person name="Stenlid J."/>
            <person name="Eastwood D."/>
            <person name="Grigoriev I.V."/>
            <person name="Berka R.M."/>
            <person name="Blanchette R.A."/>
            <person name="Kersten P."/>
            <person name="Martinez A.T."/>
            <person name="Vicuna R."/>
            <person name="Cullen D."/>
        </authorList>
    </citation>
    <scope>NUCLEOTIDE SEQUENCE [LARGE SCALE GENOMIC DNA]</scope>
    <source>
        <strain evidence="2 3">B</strain>
    </source>
</reference>
<feature type="compositionally biased region" description="Polar residues" evidence="1">
    <location>
        <begin position="254"/>
        <end position="263"/>
    </location>
</feature>
<proteinExistence type="predicted"/>
<gene>
    <name evidence="2" type="ORF">CERSUDRAFT_110001</name>
</gene>
<feature type="compositionally biased region" description="Basic and acidic residues" evidence="1">
    <location>
        <begin position="1"/>
        <end position="20"/>
    </location>
</feature>
<feature type="compositionally biased region" description="Low complexity" evidence="1">
    <location>
        <begin position="85"/>
        <end position="94"/>
    </location>
</feature>
<name>M2PX69_CERS8</name>
<accession>M2PX69</accession>
<dbReference type="EMBL" id="KB445791">
    <property type="protein sequence ID" value="EMD41419.1"/>
    <property type="molecule type" value="Genomic_DNA"/>
</dbReference>
<feature type="compositionally biased region" description="Polar residues" evidence="1">
    <location>
        <begin position="205"/>
        <end position="214"/>
    </location>
</feature>
<dbReference type="HOGENOM" id="CLU_451965_0_0_1"/>
<feature type="compositionally biased region" description="Polar residues" evidence="1">
    <location>
        <begin position="31"/>
        <end position="49"/>
    </location>
</feature>
<evidence type="ECO:0000313" key="2">
    <source>
        <dbReference type="EMBL" id="EMD41419.1"/>
    </source>
</evidence>
<feature type="region of interest" description="Disordered" evidence="1">
    <location>
        <begin position="466"/>
        <end position="489"/>
    </location>
</feature>
<feature type="compositionally biased region" description="Basic and acidic residues" evidence="1">
    <location>
        <begin position="112"/>
        <end position="121"/>
    </location>
</feature>
<feature type="compositionally biased region" description="Polar residues" evidence="1">
    <location>
        <begin position="531"/>
        <end position="544"/>
    </location>
</feature>
<sequence>MSSRRADSSRDLNMGPDHDALLLSGPDEGTSWDSAATVTPSGSHSQNPILVTVSDAAGHVPAASGPRVRRSLHNDAATQSFHDTNPNPRSSRSSPHAESANNRRASLLESFARPRRERDPSDSSTIIGRRVAARAALGSTPSDASPRPSGLSDHLSHLLMEDTTAHILDLAQSIRQTWAELMQRRYGDIRAASAGLTAVDRIESQLRSATSGGRTSLRDTADPTDPADPPEPSSTGEFGLEALLDELSRGDTGASRQLLQRSSAGGGESSDPPLPRTRPGLTSDRWTNSLDNFTLPSLSSHSAQPFPSWFSESGSTDDNNTISEITEHRSYRVRRRLNPDGEEYVHSIRMEEPEDEDPFSWLRPEGPRPIRLRPREGTVVPTPSATDARHRRERIDLIRRGMSLTTSDAPRRRRRGWGAYLTITVWDFLNKSAARIDHDGNEIPTDEEEEYERNRAQMRARAAALMQPQHLERRGPQLPPAPGRRRPLYYSDSTSWQYASELDGRDPRASDLESRLRDDLLSAPRPWASQEAHTSPHTSASRSGASAPEHLPARRVFGSSDPFHPSPLPLPRVEMKSTSAAKRRHCESEAYEVRVPSKPFIAGI</sequence>
<feature type="region of interest" description="Disordered" evidence="1">
    <location>
        <begin position="523"/>
        <end position="589"/>
    </location>
</feature>
<feature type="region of interest" description="Disordered" evidence="1">
    <location>
        <begin position="251"/>
        <end position="288"/>
    </location>
</feature>
<keyword evidence="3" id="KW-1185">Reference proteome</keyword>
<organism evidence="2 3">
    <name type="scientific">Ceriporiopsis subvermispora (strain B)</name>
    <name type="common">White-rot fungus</name>
    <name type="synonym">Gelatoporia subvermispora</name>
    <dbReference type="NCBI Taxonomy" id="914234"/>
    <lineage>
        <taxon>Eukaryota</taxon>
        <taxon>Fungi</taxon>
        <taxon>Dikarya</taxon>
        <taxon>Basidiomycota</taxon>
        <taxon>Agaricomycotina</taxon>
        <taxon>Agaricomycetes</taxon>
        <taxon>Polyporales</taxon>
        <taxon>Gelatoporiaceae</taxon>
        <taxon>Gelatoporia</taxon>
    </lineage>
</organism>
<dbReference type="AlphaFoldDB" id="M2PX69"/>
<feature type="region of interest" description="Disordered" evidence="1">
    <location>
        <begin position="1"/>
        <end position="128"/>
    </location>
</feature>
<evidence type="ECO:0000313" key="3">
    <source>
        <dbReference type="Proteomes" id="UP000016930"/>
    </source>
</evidence>
<feature type="compositionally biased region" description="Basic and acidic residues" evidence="1">
    <location>
        <begin position="365"/>
        <end position="376"/>
    </location>
</feature>
<feature type="region of interest" description="Disordered" evidence="1">
    <location>
        <begin position="205"/>
        <end position="237"/>
    </location>
</feature>